<dbReference type="InterPro" id="IPR023753">
    <property type="entry name" value="FAD/NAD-binding_dom"/>
</dbReference>
<evidence type="ECO:0000256" key="4">
    <source>
        <dbReference type="ARBA" id="ARBA00022827"/>
    </source>
</evidence>
<comment type="similarity">
    <text evidence="2">Belongs to the FAD-binding monooxygenase family.</text>
</comment>
<evidence type="ECO:0000313" key="9">
    <source>
        <dbReference type="EMBL" id="MCV7423209.1"/>
    </source>
</evidence>
<evidence type="ECO:0000259" key="8">
    <source>
        <dbReference type="Pfam" id="PF07992"/>
    </source>
</evidence>
<accession>A0A9X2Z566</accession>
<evidence type="ECO:0000256" key="7">
    <source>
        <dbReference type="ARBA" id="ARBA00023033"/>
    </source>
</evidence>
<dbReference type="Gene3D" id="3.50.50.60">
    <property type="entry name" value="FAD/NAD(P)-binding domain"/>
    <property type="match status" value="2"/>
</dbReference>
<keyword evidence="4" id="KW-0274">FAD</keyword>
<dbReference type="SUPFAM" id="SSF51905">
    <property type="entry name" value="FAD/NAD(P)-binding domain"/>
    <property type="match status" value="1"/>
</dbReference>
<dbReference type="Pfam" id="PF07992">
    <property type="entry name" value="Pyr_redox_2"/>
    <property type="match status" value="1"/>
</dbReference>
<dbReference type="InterPro" id="IPR036188">
    <property type="entry name" value="FAD/NAD-bd_sf"/>
</dbReference>
<sequence>MTAGSTTCGPTPTPQDVDVAALRAKYEFERTKRLRSEGSKQYVETGGGYAQFAEVDPHTPRVERDPLDLDMDVAVLGGGFGGLLSAVHLKKAGVEDVHVIEMGGDFGGVWYWNRYPGIQCDNESYCYVPLLEELDFIPSKKFADGAEIQQHCRNIGKHFGLYDGAIFSTQVRALRWDDEIARWRITTDRDDDLRARFVVMASGPFNRPKLPGIPGIKDFSGHSFHSSRWDYDYTGGTSDDPVLDKLADKAVAIIGTGATGVQIVPYLGRYAKHVYVVQRTPSTVDERNNRPTDPQWAQSLEPGWQKERQRNFHSWTFEGMALGQPDFVCDFWTELGRNTAARVLELEDPASMTPEQFMGLREEEDYKLMERLRRRVADLVEDGATAEALKPYYRFLCKRPCSNDDYLPTFNRPNVTLVDVSESKGVERLTERGFVANGVEYPVDCIIYASGFEITTEISRRYSIDAIHGRDGVSLYDHWRDGFKTLHGMTSRGFPNQFFTGFTQVGISANIAANYELQGEHIAYVIAEALARGISTVEPTQEAQDRWCATIRETAIDNSAFDNACTPGYYNNEGGGGGEGIVSHLGEPYAPGFYAFGDLLAAWRSRDEMEGLVLGT</sequence>
<dbReference type="Proteomes" id="UP001141629">
    <property type="component" value="Unassembled WGS sequence"/>
</dbReference>
<dbReference type="PRINTS" id="PR00411">
    <property type="entry name" value="PNDRDTASEI"/>
</dbReference>
<dbReference type="InterPro" id="IPR050775">
    <property type="entry name" value="FAD-binding_Monooxygenases"/>
</dbReference>
<reference evidence="9" key="2">
    <citation type="journal article" date="2022" name="BMC Genomics">
        <title>Comparative genome analysis of mycobacteria focusing on tRNA and non-coding RNA.</title>
        <authorList>
            <person name="Behra P.R.K."/>
            <person name="Pettersson B.M.F."/>
            <person name="Ramesh M."/>
            <person name="Das S."/>
            <person name="Dasgupta S."/>
            <person name="Kirsebom L.A."/>
        </authorList>
    </citation>
    <scope>NUCLEOTIDE SEQUENCE</scope>
    <source>
        <strain evidence="9">DSM 44838</strain>
    </source>
</reference>
<evidence type="ECO:0000256" key="2">
    <source>
        <dbReference type="ARBA" id="ARBA00010139"/>
    </source>
</evidence>
<organism evidence="9 10">
    <name type="scientific">Mycobacterium yunnanensis</name>
    <dbReference type="NCBI Taxonomy" id="368477"/>
    <lineage>
        <taxon>Bacteria</taxon>
        <taxon>Bacillati</taxon>
        <taxon>Actinomycetota</taxon>
        <taxon>Actinomycetes</taxon>
        <taxon>Mycobacteriales</taxon>
        <taxon>Mycobacteriaceae</taxon>
        <taxon>Mycobacterium</taxon>
    </lineage>
</organism>
<evidence type="ECO:0000313" key="10">
    <source>
        <dbReference type="Proteomes" id="UP001141629"/>
    </source>
</evidence>
<evidence type="ECO:0000256" key="1">
    <source>
        <dbReference type="ARBA" id="ARBA00001974"/>
    </source>
</evidence>
<keyword evidence="10" id="KW-1185">Reference proteome</keyword>
<keyword evidence="6" id="KW-0560">Oxidoreductase</keyword>
<dbReference type="RefSeq" id="WP_263998090.1">
    <property type="nucleotide sequence ID" value="NZ_JACKVK010000011.1"/>
</dbReference>
<name>A0A9X2Z566_9MYCO</name>
<evidence type="ECO:0000256" key="5">
    <source>
        <dbReference type="ARBA" id="ARBA00022857"/>
    </source>
</evidence>
<feature type="domain" description="FAD/NAD(P)-binding" evidence="8">
    <location>
        <begin position="71"/>
        <end position="284"/>
    </location>
</feature>
<reference evidence="9" key="1">
    <citation type="submission" date="2020-07" db="EMBL/GenBank/DDBJ databases">
        <authorList>
            <person name="Pettersson B.M.F."/>
            <person name="Behra P.R.K."/>
            <person name="Ramesh M."/>
            <person name="Das S."/>
            <person name="Dasgupta S."/>
            <person name="Kirsebom L.A."/>
        </authorList>
    </citation>
    <scope>NUCLEOTIDE SEQUENCE</scope>
    <source>
        <strain evidence="9">DSM 44838</strain>
    </source>
</reference>
<dbReference type="PANTHER" id="PTHR43098">
    <property type="entry name" value="L-ORNITHINE N(5)-MONOOXYGENASE-RELATED"/>
    <property type="match status" value="1"/>
</dbReference>
<dbReference type="PANTHER" id="PTHR43098:SF4">
    <property type="entry name" value="BLR3857 PROTEIN"/>
    <property type="match status" value="1"/>
</dbReference>
<keyword evidence="5" id="KW-0521">NADP</keyword>
<keyword evidence="7" id="KW-0503">Monooxygenase</keyword>
<evidence type="ECO:0000256" key="3">
    <source>
        <dbReference type="ARBA" id="ARBA00022630"/>
    </source>
</evidence>
<dbReference type="GO" id="GO:0016709">
    <property type="term" value="F:oxidoreductase activity, acting on paired donors, with incorporation or reduction of molecular oxygen, NAD(P)H as one donor, and incorporation of one atom of oxygen"/>
    <property type="evidence" value="ECO:0007669"/>
    <property type="project" value="UniProtKB-ARBA"/>
</dbReference>
<dbReference type="FunFam" id="3.50.50.60:FF:000341">
    <property type="entry name" value="Baeyer-Villiger monooxygenase"/>
    <property type="match status" value="1"/>
</dbReference>
<comment type="caution">
    <text evidence="9">The sequence shown here is derived from an EMBL/GenBank/DDBJ whole genome shotgun (WGS) entry which is preliminary data.</text>
</comment>
<keyword evidence="3" id="KW-0285">Flavoprotein</keyword>
<evidence type="ECO:0000256" key="6">
    <source>
        <dbReference type="ARBA" id="ARBA00023002"/>
    </source>
</evidence>
<comment type="cofactor">
    <cofactor evidence="1">
        <name>FAD</name>
        <dbReference type="ChEBI" id="CHEBI:57692"/>
    </cofactor>
</comment>
<gene>
    <name evidence="9" type="ORF">H7K45_21885</name>
</gene>
<dbReference type="AlphaFoldDB" id="A0A9X2Z566"/>
<dbReference type="EMBL" id="JACKVK010000011">
    <property type="protein sequence ID" value="MCV7423209.1"/>
    <property type="molecule type" value="Genomic_DNA"/>
</dbReference>
<dbReference type="PRINTS" id="PR00368">
    <property type="entry name" value="FADPNR"/>
</dbReference>
<proteinExistence type="inferred from homology"/>
<protein>
    <submittedName>
        <fullName evidence="9">NAD(P)/FAD-dependent oxidoreductase</fullName>
    </submittedName>
</protein>